<dbReference type="Pfam" id="PF14137">
    <property type="entry name" value="DUF4304"/>
    <property type="match status" value="1"/>
</dbReference>
<reference evidence="1 2" key="1">
    <citation type="submission" date="2015-09" db="EMBL/GenBank/DDBJ databases">
        <authorList>
            <consortium name="Pathogen Informatics"/>
        </authorList>
    </citation>
    <scope>NUCLEOTIDE SEQUENCE [LARGE SCALE GENOMIC DNA]</scope>
    <source>
        <strain evidence="1 2">2789STDY5834847</strain>
    </source>
</reference>
<dbReference type="RefSeq" id="WP_004327349.1">
    <property type="nucleotide sequence ID" value="NZ_CZAF01000004.1"/>
</dbReference>
<gene>
    <name evidence="1" type="ORF">ERS852462_01618</name>
</gene>
<protein>
    <recommendedName>
        <fullName evidence="3">DUF4304 domain-containing protein</fullName>
    </recommendedName>
</protein>
<evidence type="ECO:0000313" key="1">
    <source>
        <dbReference type="EMBL" id="CUO80032.1"/>
    </source>
</evidence>
<dbReference type="AlphaFoldDB" id="A0A174HYG8"/>
<dbReference type="GeneID" id="60368824"/>
<dbReference type="InterPro" id="IPR025412">
    <property type="entry name" value="DUF4304"/>
</dbReference>
<dbReference type="Proteomes" id="UP000095614">
    <property type="component" value="Unassembled WGS sequence"/>
</dbReference>
<evidence type="ECO:0008006" key="3">
    <source>
        <dbReference type="Google" id="ProtNLM"/>
    </source>
</evidence>
<proteinExistence type="predicted"/>
<name>A0A174HYG8_BACUN</name>
<dbReference type="EMBL" id="CZAF01000004">
    <property type="protein sequence ID" value="CUO80032.1"/>
    <property type="molecule type" value="Genomic_DNA"/>
</dbReference>
<organism evidence="1 2">
    <name type="scientific">Bacteroides uniformis</name>
    <dbReference type="NCBI Taxonomy" id="820"/>
    <lineage>
        <taxon>Bacteria</taxon>
        <taxon>Pseudomonadati</taxon>
        <taxon>Bacteroidota</taxon>
        <taxon>Bacteroidia</taxon>
        <taxon>Bacteroidales</taxon>
        <taxon>Bacteroidaceae</taxon>
        <taxon>Bacteroides</taxon>
    </lineage>
</organism>
<sequence>MDKEQFKSIVHPVMKANSFRRKGNSWYKTTAECIVVFNLQHSLYGKMFYINLAALLRKGDDLLFPKEYQCDIRMRFPIMEIEGYSTQMILDLESTIDEQLRSRLIENIINISIPILQKLESIDGIIELYGEKPELNNIYPFSSILYRKEMNNKLKAI</sequence>
<accession>A0A174HYG8</accession>
<dbReference type="OrthoDB" id="1097772at2"/>
<evidence type="ECO:0000313" key="2">
    <source>
        <dbReference type="Proteomes" id="UP000095614"/>
    </source>
</evidence>